<dbReference type="AlphaFoldDB" id="A0A0A8YIQ2"/>
<accession>A0A0A8YIQ2</accession>
<organism evidence="1">
    <name type="scientific">Arundo donax</name>
    <name type="common">Giant reed</name>
    <name type="synonym">Donax arundinaceus</name>
    <dbReference type="NCBI Taxonomy" id="35708"/>
    <lineage>
        <taxon>Eukaryota</taxon>
        <taxon>Viridiplantae</taxon>
        <taxon>Streptophyta</taxon>
        <taxon>Embryophyta</taxon>
        <taxon>Tracheophyta</taxon>
        <taxon>Spermatophyta</taxon>
        <taxon>Magnoliopsida</taxon>
        <taxon>Liliopsida</taxon>
        <taxon>Poales</taxon>
        <taxon>Poaceae</taxon>
        <taxon>PACMAD clade</taxon>
        <taxon>Arundinoideae</taxon>
        <taxon>Arundineae</taxon>
        <taxon>Arundo</taxon>
    </lineage>
</organism>
<dbReference type="EMBL" id="GBRH01272495">
    <property type="protein sequence ID" value="JAD25400.1"/>
    <property type="molecule type" value="Transcribed_RNA"/>
</dbReference>
<sequence length="61" mass="7301">MLYPSHLILKETDLYPFHNGYSKRVYFVLAFQPLQLSNLLALYLIPQQTIRPFLLYPKILF</sequence>
<reference evidence="1" key="1">
    <citation type="submission" date="2014-09" db="EMBL/GenBank/DDBJ databases">
        <authorList>
            <person name="Magalhaes I.L.F."/>
            <person name="Oliveira U."/>
            <person name="Santos F.R."/>
            <person name="Vidigal T.H.D.A."/>
            <person name="Brescovit A.D."/>
            <person name="Santos A.J."/>
        </authorList>
    </citation>
    <scope>NUCLEOTIDE SEQUENCE</scope>
    <source>
        <tissue evidence="1">Shoot tissue taken approximately 20 cm above the soil surface</tissue>
    </source>
</reference>
<reference evidence="1" key="2">
    <citation type="journal article" date="2015" name="Data Brief">
        <title>Shoot transcriptome of the giant reed, Arundo donax.</title>
        <authorList>
            <person name="Barrero R.A."/>
            <person name="Guerrero F.D."/>
            <person name="Moolhuijzen P."/>
            <person name="Goolsby J.A."/>
            <person name="Tidwell J."/>
            <person name="Bellgard S.E."/>
            <person name="Bellgard M.I."/>
        </authorList>
    </citation>
    <scope>NUCLEOTIDE SEQUENCE</scope>
    <source>
        <tissue evidence="1">Shoot tissue taken approximately 20 cm above the soil surface</tissue>
    </source>
</reference>
<evidence type="ECO:0000313" key="1">
    <source>
        <dbReference type="EMBL" id="JAD25400.1"/>
    </source>
</evidence>
<protein>
    <submittedName>
        <fullName evidence="1">Uncharacterized protein</fullName>
    </submittedName>
</protein>
<proteinExistence type="predicted"/>
<name>A0A0A8YIQ2_ARUDO</name>